<dbReference type="STRING" id="945553.A0A0D2N6S2"/>
<proteinExistence type="predicted"/>
<organism evidence="1 2">
    <name type="scientific">Hypholoma sublateritium (strain FD-334 SS-4)</name>
    <dbReference type="NCBI Taxonomy" id="945553"/>
    <lineage>
        <taxon>Eukaryota</taxon>
        <taxon>Fungi</taxon>
        <taxon>Dikarya</taxon>
        <taxon>Basidiomycota</taxon>
        <taxon>Agaricomycotina</taxon>
        <taxon>Agaricomycetes</taxon>
        <taxon>Agaricomycetidae</taxon>
        <taxon>Agaricales</taxon>
        <taxon>Agaricineae</taxon>
        <taxon>Strophariaceae</taxon>
        <taxon>Hypholoma</taxon>
    </lineage>
</organism>
<reference evidence="2" key="1">
    <citation type="submission" date="2014-04" db="EMBL/GenBank/DDBJ databases">
        <title>Evolutionary Origins and Diversification of the Mycorrhizal Mutualists.</title>
        <authorList>
            <consortium name="DOE Joint Genome Institute"/>
            <consortium name="Mycorrhizal Genomics Consortium"/>
            <person name="Kohler A."/>
            <person name="Kuo A."/>
            <person name="Nagy L.G."/>
            <person name="Floudas D."/>
            <person name="Copeland A."/>
            <person name="Barry K.W."/>
            <person name="Cichocki N."/>
            <person name="Veneault-Fourrey C."/>
            <person name="LaButti K."/>
            <person name="Lindquist E.A."/>
            <person name="Lipzen A."/>
            <person name="Lundell T."/>
            <person name="Morin E."/>
            <person name="Murat C."/>
            <person name="Riley R."/>
            <person name="Ohm R."/>
            <person name="Sun H."/>
            <person name="Tunlid A."/>
            <person name="Henrissat B."/>
            <person name="Grigoriev I.V."/>
            <person name="Hibbett D.S."/>
            <person name="Martin F."/>
        </authorList>
    </citation>
    <scope>NUCLEOTIDE SEQUENCE [LARGE SCALE GENOMIC DNA]</scope>
    <source>
        <strain evidence="2">FD-334 SS-4</strain>
    </source>
</reference>
<sequence length="60" mass="6349">MPALETTFRHANEPRPALGHVTQKPDALMADTFIDNASSDDLRSICCNLLASGPPGIAPC</sequence>
<evidence type="ECO:0000313" key="2">
    <source>
        <dbReference type="Proteomes" id="UP000054270"/>
    </source>
</evidence>
<accession>A0A0D2N6S2</accession>
<dbReference type="AlphaFoldDB" id="A0A0D2N6S2"/>
<gene>
    <name evidence="1" type="ORF">HYPSUDRAFT_210452</name>
</gene>
<name>A0A0D2N6S2_HYPSF</name>
<protein>
    <submittedName>
        <fullName evidence="1">Uncharacterized protein</fullName>
    </submittedName>
</protein>
<keyword evidence="2" id="KW-1185">Reference proteome</keyword>
<dbReference type="EMBL" id="KN818208">
    <property type="protein sequence ID" value="KJA12516.1"/>
    <property type="molecule type" value="Genomic_DNA"/>
</dbReference>
<dbReference type="Proteomes" id="UP000054270">
    <property type="component" value="Unassembled WGS sequence"/>
</dbReference>
<evidence type="ECO:0000313" key="1">
    <source>
        <dbReference type="EMBL" id="KJA12516.1"/>
    </source>
</evidence>